<accession>A0A6J6X113</accession>
<proteinExistence type="predicted"/>
<reference evidence="2" key="1">
    <citation type="submission" date="2020-05" db="EMBL/GenBank/DDBJ databases">
        <authorList>
            <person name="Chiriac C."/>
            <person name="Salcher M."/>
            <person name="Ghai R."/>
            <person name="Kavagutti S V."/>
        </authorList>
    </citation>
    <scope>NUCLEOTIDE SEQUENCE</scope>
</reference>
<protein>
    <submittedName>
        <fullName evidence="2">Unannotated protein</fullName>
    </submittedName>
</protein>
<dbReference type="EMBL" id="CAFAAI010000039">
    <property type="protein sequence ID" value="CAB4790149.1"/>
    <property type="molecule type" value="Genomic_DNA"/>
</dbReference>
<organism evidence="2">
    <name type="scientific">freshwater metagenome</name>
    <dbReference type="NCBI Taxonomy" id="449393"/>
    <lineage>
        <taxon>unclassified sequences</taxon>
        <taxon>metagenomes</taxon>
        <taxon>ecological metagenomes</taxon>
    </lineage>
</organism>
<dbReference type="Gene3D" id="3.40.630.30">
    <property type="match status" value="1"/>
</dbReference>
<dbReference type="PANTHER" id="PTHR42791">
    <property type="entry name" value="GNAT FAMILY ACETYLTRANSFERASE"/>
    <property type="match status" value="1"/>
</dbReference>
<name>A0A6J6X113_9ZZZZ</name>
<feature type="domain" description="N-acetyltransferase" evidence="1">
    <location>
        <begin position="11"/>
        <end position="209"/>
    </location>
</feature>
<dbReference type="PROSITE" id="PS51186">
    <property type="entry name" value="GNAT"/>
    <property type="match status" value="1"/>
</dbReference>
<dbReference type="CDD" id="cd04301">
    <property type="entry name" value="NAT_SF"/>
    <property type="match status" value="1"/>
</dbReference>
<dbReference type="InterPro" id="IPR016181">
    <property type="entry name" value="Acyl_CoA_acyltransferase"/>
</dbReference>
<dbReference type="GO" id="GO:0016747">
    <property type="term" value="F:acyltransferase activity, transferring groups other than amino-acyl groups"/>
    <property type="evidence" value="ECO:0007669"/>
    <property type="project" value="InterPro"/>
</dbReference>
<dbReference type="PANTHER" id="PTHR42791:SF1">
    <property type="entry name" value="N-ACETYLTRANSFERASE DOMAIN-CONTAINING PROTEIN"/>
    <property type="match status" value="1"/>
</dbReference>
<dbReference type="SUPFAM" id="SSF55729">
    <property type="entry name" value="Acyl-CoA N-acyltransferases (Nat)"/>
    <property type="match status" value="1"/>
</dbReference>
<evidence type="ECO:0000259" key="1">
    <source>
        <dbReference type="PROSITE" id="PS51186"/>
    </source>
</evidence>
<gene>
    <name evidence="2" type="ORF">UFOPK2992_00362</name>
</gene>
<dbReference type="Pfam" id="PF00583">
    <property type="entry name" value="Acetyltransf_1"/>
    <property type="match status" value="1"/>
</dbReference>
<dbReference type="InterPro" id="IPR052523">
    <property type="entry name" value="Trichothecene_AcTrans"/>
</dbReference>
<dbReference type="InterPro" id="IPR000182">
    <property type="entry name" value="GNAT_dom"/>
</dbReference>
<evidence type="ECO:0000313" key="2">
    <source>
        <dbReference type="EMBL" id="CAB4790149.1"/>
    </source>
</evidence>
<sequence length="209" mass="23099">MPVTDVRGAEISIDQLQASEHDEALAVLARAFWPDPVFGFFAKTRVQEHQMLPGAFGAFVADAAPFDKCWAARAGDRVVGAAIWVPPGEMPRTKSREAMLQLRVARLLINGRNRMRGINLLAAVDKVHPHEPHWYLALLGTDPLVQGRGAGGRLLQPVLNIADNDGVLAYLETQKPENIAFYSRHGFTVADEISIEGSPTVWTMRREPR</sequence>
<dbReference type="AlphaFoldDB" id="A0A6J6X113"/>